<dbReference type="Pfam" id="PF07748">
    <property type="entry name" value="Glyco_hydro_38C"/>
    <property type="match status" value="1"/>
</dbReference>
<feature type="domain" description="Glycosyl hydrolase family 38 C-terminal" evidence="2">
    <location>
        <begin position="649"/>
        <end position="850"/>
    </location>
</feature>
<dbReference type="GO" id="GO:0006013">
    <property type="term" value="P:mannose metabolic process"/>
    <property type="evidence" value="ECO:0007669"/>
    <property type="project" value="InterPro"/>
</dbReference>
<comment type="caution">
    <text evidence="4">The sequence shown here is derived from an EMBL/GenBank/DDBJ whole genome shotgun (WGS) entry which is preliminary data.</text>
</comment>
<evidence type="ECO:0000259" key="3">
    <source>
        <dbReference type="Pfam" id="PF22907"/>
    </source>
</evidence>
<dbReference type="InterPro" id="IPR011330">
    <property type="entry name" value="Glyco_hydro/deAcase_b/a-brl"/>
</dbReference>
<proteinExistence type="predicted"/>
<dbReference type="SUPFAM" id="SSF88713">
    <property type="entry name" value="Glycoside hydrolase/deacetylase"/>
    <property type="match status" value="1"/>
</dbReference>
<dbReference type="Gene3D" id="2.70.98.30">
    <property type="entry name" value="Golgi alpha-mannosidase II, domain 4"/>
    <property type="match status" value="1"/>
</dbReference>
<dbReference type="Pfam" id="PF22907">
    <property type="entry name" value="Ams1-like_1st"/>
    <property type="match status" value="1"/>
</dbReference>
<dbReference type="GO" id="GO:0000329">
    <property type="term" value="C:fungal-type vacuole membrane"/>
    <property type="evidence" value="ECO:0007669"/>
    <property type="project" value="TreeGrafter"/>
</dbReference>
<evidence type="ECO:0000259" key="1">
    <source>
        <dbReference type="Pfam" id="PF01074"/>
    </source>
</evidence>
<dbReference type="Proteomes" id="UP001221757">
    <property type="component" value="Unassembled WGS sequence"/>
</dbReference>
<dbReference type="Pfam" id="PF01074">
    <property type="entry name" value="Glyco_hydro_38N"/>
    <property type="match status" value="1"/>
</dbReference>
<evidence type="ECO:0000259" key="2">
    <source>
        <dbReference type="Pfam" id="PF07748"/>
    </source>
</evidence>
<dbReference type="InterPro" id="IPR000602">
    <property type="entry name" value="Glyco_hydro_38_N"/>
</dbReference>
<sequence length="1001" mass="111086">MLAPKYSAQLELENLTQDRLGQFNGGHFGDVNVGAVLFTRKEDGKDFVDLKVWSAPGLTKPSFAEAMKQEFKEAKKGDSFNDLDPPLMSTVDQPLVEVEFDPGCEAMIFTTDGTPVHGITGGFGGDRRVEYIIPEAARKAGVHELIIESSCNGMFGMAGGGIGPPDPNRYFRLEMADLVVPNMEAWRLLWDFHTLRELNKALIAANAILKAFSHTDPASIGRARHIAEDVFGEGWEALSAGVHDDARGGLSLVWGIGHCHIDTAWLWPYSATQQKTARSWATQLDLMERYPEHRFPCSQAQQYKWLEQVPIPPALRAPREAGARGQVPPHRRFVGREHANMPSGEALVRQLLFGQGYFEAKFGKRCDTAWLPDSFGLTGALPQLIRGAGMKYFFTQKLSWNKINTFPHSTFNWVGIDGTQVLCHMTPVDTYTSTSLATVGDVNRAVKNHKNLESSLLVFGNGDGGGASCLDLPSCLRRMRAVTNTHRELPPVNMVCRLRSLLWLRALTAVGAGSIKKGNRHSEILLRDVEHVATLASLRKDTKYKVLLNHGMVYDDAEKLYAEVRADCEQMLDDALEVILGSATRVAPGAVASLEKIVAYNTTFFPRREVARVPLGAAGDSLRNQVAQRSADGKEELYMNGADHFVLRQESMQLTISKGRITSLVHVQQKRELIQEAATGGLVIFEDRPNFWDAWDATPLAFSNISVVAQGPLRASVCAEVKDGQSKISVTVCLLPFLDSLSTKPNSRSMFRFDAVVDWREHHEFLKFELPLNIYSDNATYETQFGHVQRPTHKNTTWDMAKFEVCGHKYADLSEYGYGLAYLSESNYGFGCQGNILRISLLRAATEPDSDQDQGEHTFSWAVMPHEGHFLESDVPVAAYLFNSPIHGQYSAFPSASNVFLETVKRAEDDTLEAGGRRTVVLCLYEAFGGHAYTELRIASELSVEAVYLTNLLEDSAEDEELALLPPMDLLRGRGVKMVKLVLGKGKSHREKRESWVTVDA</sequence>
<feature type="domain" description="Glycoside hydrolase family 38 N-terminal" evidence="1">
    <location>
        <begin position="253"/>
        <end position="481"/>
    </location>
</feature>
<dbReference type="SUPFAM" id="SSF74650">
    <property type="entry name" value="Galactose mutarotase-like"/>
    <property type="match status" value="1"/>
</dbReference>
<dbReference type="Gene3D" id="3.20.110.10">
    <property type="entry name" value="Glycoside hydrolase 38, N terminal domain"/>
    <property type="match status" value="1"/>
</dbReference>
<reference evidence="4" key="1">
    <citation type="submission" date="2023-03" db="EMBL/GenBank/DDBJ databases">
        <title>Massive genome expansion in bonnet fungi (Mycena s.s.) driven by repeated elements and novel gene families across ecological guilds.</title>
        <authorList>
            <consortium name="Lawrence Berkeley National Laboratory"/>
            <person name="Harder C.B."/>
            <person name="Miyauchi S."/>
            <person name="Viragh M."/>
            <person name="Kuo A."/>
            <person name="Thoen E."/>
            <person name="Andreopoulos B."/>
            <person name="Lu D."/>
            <person name="Skrede I."/>
            <person name="Drula E."/>
            <person name="Henrissat B."/>
            <person name="Morin E."/>
            <person name="Kohler A."/>
            <person name="Barry K."/>
            <person name="LaButti K."/>
            <person name="Morin E."/>
            <person name="Salamov A."/>
            <person name="Lipzen A."/>
            <person name="Mereny Z."/>
            <person name="Hegedus B."/>
            <person name="Baldrian P."/>
            <person name="Stursova M."/>
            <person name="Weitz H."/>
            <person name="Taylor A."/>
            <person name="Grigoriev I.V."/>
            <person name="Nagy L.G."/>
            <person name="Martin F."/>
            <person name="Kauserud H."/>
        </authorList>
    </citation>
    <scope>NUCLEOTIDE SEQUENCE</scope>
    <source>
        <strain evidence="4">CBHHK067</strain>
    </source>
</reference>
<dbReference type="GO" id="GO:0004559">
    <property type="term" value="F:alpha-mannosidase activity"/>
    <property type="evidence" value="ECO:0007669"/>
    <property type="project" value="InterPro"/>
</dbReference>
<name>A0AAD7CM33_MYCRO</name>
<organism evidence="4 5">
    <name type="scientific">Mycena rosella</name>
    <name type="common">Pink bonnet</name>
    <name type="synonym">Agaricus rosellus</name>
    <dbReference type="NCBI Taxonomy" id="1033263"/>
    <lineage>
        <taxon>Eukaryota</taxon>
        <taxon>Fungi</taxon>
        <taxon>Dikarya</taxon>
        <taxon>Basidiomycota</taxon>
        <taxon>Agaricomycotina</taxon>
        <taxon>Agaricomycetes</taxon>
        <taxon>Agaricomycetidae</taxon>
        <taxon>Agaricales</taxon>
        <taxon>Marasmiineae</taxon>
        <taxon>Mycenaceae</taxon>
        <taxon>Mycena</taxon>
    </lineage>
</organism>
<dbReference type="GO" id="GO:0009313">
    <property type="term" value="P:oligosaccharide catabolic process"/>
    <property type="evidence" value="ECO:0007669"/>
    <property type="project" value="TreeGrafter"/>
</dbReference>
<evidence type="ECO:0000313" key="4">
    <source>
        <dbReference type="EMBL" id="KAJ7652628.1"/>
    </source>
</evidence>
<evidence type="ECO:0000313" key="5">
    <source>
        <dbReference type="Proteomes" id="UP001221757"/>
    </source>
</evidence>
<dbReference type="InterPro" id="IPR011013">
    <property type="entry name" value="Gal_mutarotase_sf_dom"/>
</dbReference>
<feature type="domain" description="Alpha-mannosidase Ams1-like N-terminal" evidence="3">
    <location>
        <begin position="48"/>
        <end position="179"/>
    </location>
</feature>
<gene>
    <name evidence="4" type="ORF">B0H17DRAFT_1163649</name>
</gene>
<dbReference type="AlphaFoldDB" id="A0AAD7CM33"/>
<dbReference type="PANTHER" id="PTHR46017:SF1">
    <property type="entry name" value="ALPHA-MANNOSIDASE 2C1"/>
    <property type="match status" value="1"/>
</dbReference>
<dbReference type="PANTHER" id="PTHR46017">
    <property type="entry name" value="ALPHA-MANNOSIDASE 2C1"/>
    <property type="match status" value="1"/>
</dbReference>
<dbReference type="EMBL" id="JARKIE010000344">
    <property type="protein sequence ID" value="KAJ7652628.1"/>
    <property type="molecule type" value="Genomic_DNA"/>
</dbReference>
<protein>
    <submittedName>
        <fullName evidence="4">Galactose mutarotase-like domain-containing protein</fullName>
    </submittedName>
</protein>
<keyword evidence="5" id="KW-1185">Reference proteome</keyword>
<dbReference type="InterPro" id="IPR011682">
    <property type="entry name" value="Glyco_hydro_38_C"/>
</dbReference>
<dbReference type="InterPro" id="IPR027291">
    <property type="entry name" value="Glyco_hydro_38_N_sf"/>
</dbReference>
<dbReference type="InterPro" id="IPR054723">
    <property type="entry name" value="Ams1-like_N"/>
</dbReference>
<accession>A0AAD7CM33</accession>
<dbReference type="GO" id="GO:0030246">
    <property type="term" value="F:carbohydrate binding"/>
    <property type="evidence" value="ECO:0007669"/>
    <property type="project" value="InterPro"/>
</dbReference>